<evidence type="ECO:0000313" key="1">
    <source>
        <dbReference type="EMBL" id="CAB0594771.1"/>
    </source>
</evidence>
<evidence type="ECO:0000313" key="2">
    <source>
        <dbReference type="Proteomes" id="UP000480222"/>
    </source>
</evidence>
<accession>A0A811G223</accession>
<gene>
    <name evidence="1" type="ORF">CIP107547_00937</name>
</gene>
<organism evidence="1 2">
    <name type="scientific">Corynebacterium diphtheriae</name>
    <dbReference type="NCBI Taxonomy" id="1717"/>
    <lineage>
        <taxon>Bacteria</taxon>
        <taxon>Bacillati</taxon>
        <taxon>Actinomycetota</taxon>
        <taxon>Actinomycetes</taxon>
        <taxon>Mycobacteriales</taxon>
        <taxon>Corynebacteriaceae</taxon>
        <taxon>Corynebacterium</taxon>
    </lineage>
</organism>
<dbReference type="AlphaFoldDB" id="A0A811G223"/>
<name>A0A811G223_CORDP</name>
<sequence>MANTGTCKYHLGIVILAEAVYLLRACDNHAAKRPKGETQREAITWAERYARGLALREALNVESKARHSYIPTVLGNEGFKKFGHDFFSQDVAVWTVAEMLRLTDDPMSDTDKKTITEYILAHYGYKI</sequence>
<protein>
    <submittedName>
        <fullName evidence="1">Uncharacterized protein</fullName>
    </submittedName>
</protein>
<dbReference type="RefSeq" id="WP_088263232.1">
    <property type="nucleotide sequence ID" value="NZ_MSIH01000003.1"/>
</dbReference>
<proteinExistence type="predicted"/>
<dbReference type="Proteomes" id="UP000480222">
    <property type="component" value="Unassembled WGS sequence"/>
</dbReference>
<comment type="caution">
    <text evidence="1">The sequence shown here is derived from an EMBL/GenBank/DDBJ whole genome shotgun (WGS) entry which is preliminary data.</text>
</comment>
<reference evidence="1 2" key="1">
    <citation type="submission" date="2020-02" db="EMBL/GenBank/DDBJ databases">
        <authorList>
            <person name="Brisse S."/>
        </authorList>
    </citation>
    <scope>NUCLEOTIDE SEQUENCE [LARGE SCALE GENOMIC DNA]</scope>
    <source>
        <strain evidence="1">CIP107547</strain>
    </source>
</reference>
<dbReference type="EMBL" id="CADDAV010000010">
    <property type="protein sequence ID" value="CAB0594771.1"/>
    <property type="molecule type" value="Genomic_DNA"/>
</dbReference>